<feature type="compositionally biased region" description="Basic and acidic residues" evidence="1">
    <location>
        <begin position="423"/>
        <end position="453"/>
    </location>
</feature>
<dbReference type="InterPro" id="IPR051860">
    <property type="entry name" value="Plasmodium_CSP_Invasion"/>
</dbReference>
<organism evidence="2 3">
    <name type="scientific">Penaeus vannamei</name>
    <name type="common">Whiteleg shrimp</name>
    <name type="synonym">Litopenaeus vannamei</name>
    <dbReference type="NCBI Taxonomy" id="6689"/>
    <lineage>
        <taxon>Eukaryota</taxon>
        <taxon>Metazoa</taxon>
        <taxon>Ecdysozoa</taxon>
        <taxon>Arthropoda</taxon>
        <taxon>Crustacea</taxon>
        <taxon>Multicrustacea</taxon>
        <taxon>Malacostraca</taxon>
        <taxon>Eumalacostraca</taxon>
        <taxon>Eucarida</taxon>
        <taxon>Decapoda</taxon>
        <taxon>Dendrobranchiata</taxon>
        <taxon>Penaeoidea</taxon>
        <taxon>Penaeidae</taxon>
        <taxon>Penaeus</taxon>
    </lineage>
</organism>
<dbReference type="EMBL" id="QCYY01003476">
    <property type="protein sequence ID" value="ROT63186.1"/>
    <property type="molecule type" value="Genomic_DNA"/>
</dbReference>
<sequence>MEAVARARDWRPSFEPDDWISVPSTQDGSRSSKRAVFRARDGAVLEPKTEADYRSPRLEAVFEPEIDSRLEPEIGGRLRARDLIRPRTQDGKPLRARDEAVFEPEIDFRSRTQVKPSSTPEMEAVYGSRLSSRDGGRLSSPRLIPSSNRDGSRLPSPNPRWRPSSSPRLIPSSNPRWKPSSSPRLIPSSNPRWKPSSSPRWRRLEPEMEDRLSSPRWRAVFRAQNSVSDPRWRPSRARDEAVLRARDGGRLRGRELMPSSNPRWSRLRARDLFRPSNPRWKAVFEARDGGRLRARDLFPVSKPERRPSSSPRLISVLEPKRSVFEPEMGPFQPEIDSVLEPKMEAVFEAENGGRLSSPRLIPSSNPRWKPSSSPFEPEIGCRGLFEPEIDSVLEPEMKPSSSPRLIPSPNPRWRPSSSPRFDSVLEPKMEKPSSKPEMEGRPRRDGGRLRARD</sequence>
<feature type="compositionally biased region" description="Basic and acidic residues" evidence="1">
    <location>
        <begin position="81"/>
        <end position="110"/>
    </location>
</feature>
<feature type="compositionally biased region" description="Low complexity" evidence="1">
    <location>
        <begin position="413"/>
        <end position="422"/>
    </location>
</feature>
<protein>
    <submittedName>
        <fullName evidence="2">Uncharacterized protein</fullName>
    </submittedName>
</protein>
<dbReference type="Proteomes" id="UP000283509">
    <property type="component" value="Unassembled WGS sequence"/>
</dbReference>
<evidence type="ECO:0000256" key="1">
    <source>
        <dbReference type="SAM" id="MobiDB-lite"/>
    </source>
</evidence>
<reference evidence="2 3" key="2">
    <citation type="submission" date="2019-01" db="EMBL/GenBank/DDBJ databases">
        <title>The decoding of complex shrimp genome reveals the adaptation for benthos swimmer, frequently molting mechanism and breeding impact on genome.</title>
        <authorList>
            <person name="Sun Y."/>
            <person name="Gao Y."/>
            <person name="Yu Y."/>
        </authorList>
    </citation>
    <scope>NUCLEOTIDE SEQUENCE [LARGE SCALE GENOMIC DNA]</scope>
    <source>
        <tissue evidence="2">Muscle</tissue>
    </source>
</reference>
<feature type="region of interest" description="Disordered" evidence="1">
    <location>
        <begin position="350"/>
        <end position="453"/>
    </location>
</feature>
<evidence type="ECO:0000313" key="2">
    <source>
        <dbReference type="EMBL" id="ROT63186.1"/>
    </source>
</evidence>
<name>A0A3R7LZH9_PENVA</name>
<feature type="compositionally biased region" description="Low complexity" evidence="1">
    <location>
        <begin position="187"/>
        <end position="199"/>
    </location>
</feature>
<feature type="region of interest" description="Disordered" evidence="1">
    <location>
        <begin position="15"/>
        <end position="37"/>
    </location>
</feature>
<evidence type="ECO:0000313" key="3">
    <source>
        <dbReference type="Proteomes" id="UP000283509"/>
    </source>
</evidence>
<feature type="compositionally biased region" description="Low complexity" evidence="1">
    <location>
        <begin position="153"/>
        <end position="176"/>
    </location>
</feature>
<gene>
    <name evidence="2" type="ORF">C7M84_018940</name>
</gene>
<reference evidence="2 3" key="1">
    <citation type="submission" date="2018-04" db="EMBL/GenBank/DDBJ databases">
        <authorList>
            <person name="Zhang X."/>
            <person name="Yuan J."/>
            <person name="Li F."/>
            <person name="Xiang J."/>
        </authorList>
    </citation>
    <scope>NUCLEOTIDE SEQUENCE [LARGE SCALE GENOMIC DNA]</scope>
    <source>
        <tissue evidence="2">Muscle</tissue>
    </source>
</reference>
<dbReference type="PANTHER" id="PTHR44826">
    <property type="entry name" value="SPORE COAT PROTEIN SP85"/>
    <property type="match status" value="1"/>
</dbReference>
<feature type="region of interest" description="Disordered" evidence="1">
    <location>
        <begin position="81"/>
        <end position="210"/>
    </location>
</feature>
<keyword evidence="3" id="KW-1185">Reference proteome</keyword>
<accession>A0A3R7LZH9</accession>
<proteinExistence type="predicted"/>
<dbReference type="AlphaFoldDB" id="A0A3R7LZH9"/>
<comment type="caution">
    <text evidence="2">The sequence shown here is derived from an EMBL/GenBank/DDBJ whole genome shotgun (WGS) entry which is preliminary data.</text>
</comment>
<feature type="compositionally biased region" description="Polar residues" evidence="1">
    <location>
        <begin position="362"/>
        <end position="374"/>
    </location>
</feature>
<feature type="compositionally biased region" description="Polar residues" evidence="1">
    <location>
        <begin position="111"/>
        <end position="120"/>
    </location>
</feature>